<evidence type="ECO:0000256" key="1">
    <source>
        <dbReference type="SAM" id="MobiDB-lite"/>
    </source>
</evidence>
<organism evidence="2 3">
    <name type="scientific">Geomonas silvestris</name>
    <dbReference type="NCBI Taxonomy" id="2740184"/>
    <lineage>
        <taxon>Bacteria</taxon>
        <taxon>Pseudomonadati</taxon>
        <taxon>Thermodesulfobacteriota</taxon>
        <taxon>Desulfuromonadia</taxon>
        <taxon>Geobacterales</taxon>
        <taxon>Geobacteraceae</taxon>
        <taxon>Geomonas</taxon>
    </lineage>
</organism>
<reference evidence="3" key="1">
    <citation type="submission" date="2020-06" db="EMBL/GenBank/DDBJ databases">
        <title>Draft genomic sequence of Geomonas sp. Red330.</title>
        <authorList>
            <person name="Itoh H."/>
            <person name="Zhenxing X."/>
            <person name="Ushijima N."/>
            <person name="Masuda Y."/>
            <person name="Shiratori Y."/>
            <person name="Senoo K."/>
        </authorList>
    </citation>
    <scope>NUCLEOTIDE SEQUENCE [LARGE SCALE GENOMIC DNA]</scope>
    <source>
        <strain evidence="3">Red330</strain>
    </source>
</reference>
<dbReference type="Proteomes" id="UP000556026">
    <property type="component" value="Unassembled WGS sequence"/>
</dbReference>
<gene>
    <name evidence="2" type="ORF">GMST_07670</name>
</gene>
<proteinExistence type="predicted"/>
<dbReference type="AlphaFoldDB" id="A0A6V8MET9"/>
<name>A0A6V8MET9_9BACT</name>
<accession>A0A6V8MET9</accession>
<protein>
    <submittedName>
        <fullName evidence="2">Uncharacterized protein</fullName>
    </submittedName>
</protein>
<evidence type="ECO:0000313" key="2">
    <source>
        <dbReference type="EMBL" id="GFO58442.1"/>
    </source>
</evidence>
<feature type="region of interest" description="Disordered" evidence="1">
    <location>
        <begin position="23"/>
        <end position="56"/>
    </location>
</feature>
<keyword evidence="3" id="KW-1185">Reference proteome</keyword>
<feature type="compositionally biased region" description="Polar residues" evidence="1">
    <location>
        <begin position="39"/>
        <end position="48"/>
    </location>
</feature>
<dbReference type="EMBL" id="BLXX01000002">
    <property type="protein sequence ID" value="GFO58442.1"/>
    <property type="molecule type" value="Genomic_DNA"/>
</dbReference>
<sequence length="64" mass="7001">MRLSRRGMASYFGFPLTLALGEGESAESRMRSKPKGTGTWRNQSPGTSRNHEPPGAVIDAIFFS</sequence>
<evidence type="ECO:0000313" key="3">
    <source>
        <dbReference type="Proteomes" id="UP000556026"/>
    </source>
</evidence>
<comment type="caution">
    <text evidence="2">The sequence shown here is derived from an EMBL/GenBank/DDBJ whole genome shotgun (WGS) entry which is preliminary data.</text>
</comment>